<dbReference type="CDD" id="cd03801">
    <property type="entry name" value="GT4_PimA-like"/>
    <property type="match status" value="1"/>
</dbReference>
<dbReference type="InterPro" id="IPR001296">
    <property type="entry name" value="Glyco_trans_1"/>
</dbReference>
<feature type="domain" description="Glycosyl transferase family 1" evidence="1">
    <location>
        <begin position="194"/>
        <end position="347"/>
    </location>
</feature>
<dbReference type="OrthoDB" id="9806653at2"/>
<dbReference type="InterPro" id="IPR028098">
    <property type="entry name" value="Glyco_trans_4-like_N"/>
</dbReference>
<evidence type="ECO:0000259" key="1">
    <source>
        <dbReference type="Pfam" id="PF00534"/>
    </source>
</evidence>
<dbReference type="GO" id="GO:0016757">
    <property type="term" value="F:glycosyltransferase activity"/>
    <property type="evidence" value="ECO:0007669"/>
    <property type="project" value="InterPro"/>
</dbReference>
<keyword evidence="4" id="KW-1185">Reference proteome</keyword>
<evidence type="ECO:0000259" key="2">
    <source>
        <dbReference type="Pfam" id="PF13439"/>
    </source>
</evidence>
<organism evidence="3 4">
    <name type="scientific">Flavobacterium araucananum</name>
    <dbReference type="NCBI Taxonomy" id="946678"/>
    <lineage>
        <taxon>Bacteria</taxon>
        <taxon>Pseudomonadati</taxon>
        <taxon>Bacteroidota</taxon>
        <taxon>Flavobacteriia</taxon>
        <taxon>Flavobacteriales</taxon>
        <taxon>Flavobacteriaceae</taxon>
        <taxon>Flavobacterium</taxon>
    </lineage>
</organism>
<dbReference type="EMBL" id="MUGS01000004">
    <property type="protein sequence ID" value="OXG09098.1"/>
    <property type="molecule type" value="Genomic_DNA"/>
</dbReference>
<name>A0A227PIK4_9FLAO</name>
<proteinExistence type="predicted"/>
<dbReference type="RefSeq" id="WP_089478185.1">
    <property type="nucleotide sequence ID" value="NZ_MUGS01000004.1"/>
</dbReference>
<gene>
    <name evidence="3" type="ORF">B0A64_03640</name>
</gene>
<comment type="caution">
    <text evidence="3">The sequence shown here is derived from an EMBL/GenBank/DDBJ whole genome shotgun (WGS) entry which is preliminary data.</text>
</comment>
<evidence type="ECO:0000313" key="4">
    <source>
        <dbReference type="Proteomes" id="UP000214684"/>
    </source>
</evidence>
<protein>
    <recommendedName>
        <fullName evidence="5">Glycosyl transferase family 1</fullName>
    </recommendedName>
</protein>
<dbReference type="PANTHER" id="PTHR12526">
    <property type="entry name" value="GLYCOSYLTRANSFERASE"/>
    <property type="match status" value="1"/>
</dbReference>
<accession>A0A227PIK4</accession>
<dbReference type="AlphaFoldDB" id="A0A227PIK4"/>
<dbReference type="Gene3D" id="3.40.50.2000">
    <property type="entry name" value="Glycogen Phosphorylase B"/>
    <property type="match status" value="2"/>
</dbReference>
<dbReference type="Pfam" id="PF13439">
    <property type="entry name" value="Glyco_transf_4"/>
    <property type="match status" value="1"/>
</dbReference>
<dbReference type="PANTHER" id="PTHR12526:SF636">
    <property type="entry name" value="BLL3647 PROTEIN"/>
    <property type="match status" value="1"/>
</dbReference>
<dbReference type="Pfam" id="PF00534">
    <property type="entry name" value="Glycos_transf_1"/>
    <property type="match status" value="1"/>
</dbReference>
<reference evidence="3 4" key="1">
    <citation type="submission" date="2016-11" db="EMBL/GenBank/DDBJ databases">
        <title>Whole genomes of Flavobacteriaceae.</title>
        <authorList>
            <person name="Stine C."/>
            <person name="Li C."/>
            <person name="Tadesse D."/>
        </authorList>
    </citation>
    <scope>NUCLEOTIDE SEQUENCE [LARGE SCALE GENOMIC DNA]</scope>
    <source>
        <strain evidence="3 4">DSM 24704</strain>
    </source>
</reference>
<feature type="domain" description="Glycosyltransferase subfamily 4-like N-terminal" evidence="2">
    <location>
        <begin position="20"/>
        <end position="180"/>
    </location>
</feature>
<sequence length="383" mass="42025">MGAVTKKICFVSGNFLPQLGGLAKSAHRVVTFLAQEGYNIHVVVPVENSPQQNIITKTIQNGVIVHWIPIQSSLVNNNGQDLSRFLQQLQAKEQFDLFHAYFFSLAYPCLHVAEQSGRPLLVSIRGSDAYIWSAPNRQRLCRLVLKKITSLTTVNRHLATMLTQNGYTGEVTLIKNSIPVNQGQRWNISTCQKGLIGNSGSFRPAKGIPDLLHAFAALESKKDKKLKLIGNFPDANDKEQYNTILEQLQIKDNVELTGFVAPDKVLEILPELNVFVMTSLTEGFPNSLLEAASLGVPIVTTAFCGVEDYIANGVHALVVPVGDTKAIAQSIEAILNDEALAKKLSDGALQLAATLTPEIEKEAWIVIHNKVLNQNKIPAYEPL</sequence>
<evidence type="ECO:0000313" key="3">
    <source>
        <dbReference type="EMBL" id="OXG09098.1"/>
    </source>
</evidence>
<dbReference type="Proteomes" id="UP000214684">
    <property type="component" value="Unassembled WGS sequence"/>
</dbReference>
<dbReference type="SUPFAM" id="SSF53756">
    <property type="entry name" value="UDP-Glycosyltransferase/glycogen phosphorylase"/>
    <property type="match status" value="1"/>
</dbReference>
<evidence type="ECO:0008006" key="5">
    <source>
        <dbReference type="Google" id="ProtNLM"/>
    </source>
</evidence>